<dbReference type="EMBL" id="SPLM01000110">
    <property type="protein sequence ID" value="TMW58945.1"/>
    <property type="molecule type" value="Genomic_DNA"/>
</dbReference>
<protein>
    <submittedName>
        <fullName evidence="1">Uncharacterized protein</fullName>
    </submittedName>
</protein>
<organism evidence="1 2">
    <name type="scientific">Pythium oligandrum</name>
    <name type="common">Mycoparasitic fungus</name>
    <dbReference type="NCBI Taxonomy" id="41045"/>
    <lineage>
        <taxon>Eukaryota</taxon>
        <taxon>Sar</taxon>
        <taxon>Stramenopiles</taxon>
        <taxon>Oomycota</taxon>
        <taxon>Peronosporomycetes</taxon>
        <taxon>Pythiales</taxon>
        <taxon>Pythiaceae</taxon>
        <taxon>Pythium</taxon>
    </lineage>
</organism>
<accession>A0A8K1C9G2</accession>
<gene>
    <name evidence="1" type="ORF">Poli38472_007090</name>
</gene>
<evidence type="ECO:0000313" key="2">
    <source>
        <dbReference type="Proteomes" id="UP000794436"/>
    </source>
</evidence>
<evidence type="ECO:0000313" key="1">
    <source>
        <dbReference type="EMBL" id="TMW58945.1"/>
    </source>
</evidence>
<sequence length="166" mass="19092">MKVLSVSNPYVKTLVFKWLRYLHLHEDTLQFALKKRFASISATDLLERTWRLVSCEKQWSKLFHPAFGARIQRLQLLDTSSLVFYRTIVDASLNCITKTVYVLAKRHIPGGYSILFRSIDPVLLGVNTDAISSLIEDLTDESLSMTSKWVTKHAWTVFLEDTPEPC</sequence>
<comment type="caution">
    <text evidence="1">The sequence shown here is derived from an EMBL/GenBank/DDBJ whole genome shotgun (WGS) entry which is preliminary data.</text>
</comment>
<dbReference type="AlphaFoldDB" id="A0A8K1C9G2"/>
<keyword evidence="2" id="KW-1185">Reference proteome</keyword>
<name>A0A8K1C9G2_PYTOL</name>
<proteinExistence type="predicted"/>
<dbReference type="Proteomes" id="UP000794436">
    <property type="component" value="Unassembled WGS sequence"/>
</dbReference>
<reference evidence="1" key="1">
    <citation type="submission" date="2019-03" db="EMBL/GenBank/DDBJ databases">
        <title>Long read genome sequence of the mycoparasitic Pythium oligandrum ATCC 38472 isolated from sugarbeet rhizosphere.</title>
        <authorList>
            <person name="Gaulin E."/>
        </authorList>
    </citation>
    <scope>NUCLEOTIDE SEQUENCE</scope>
    <source>
        <strain evidence="1">ATCC 38472_TT</strain>
    </source>
</reference>